<dbReference type="InterPro" id="IPR053275">
    <property type="entry name" value="Agnestin_monoxygenase"/>
</dbReference>
<dbReference type="SUPFAM" id="SSF51905">
    <property type="entry name" value="FAD/NAD(P)-binding domain"/>
    <property type="match status" value="1"/>
</dbReference>
<keyword evidence="2" id="KW-1185">Reference proteome</keyword>
<dbReference type="InterPro" id="IPR036188">
    <property type="entry name" value="FAD/NAD-bd_sf"/>
</dbReference>
<accession>A0ABQ1BVH1</accession>
<comment type="caution">
    <text evidence="1">The sequence shown here is derived from an EMBL/GenBank/DDBJ whole genome shotgun (WGS) entry which is preliminary data.</text>
</comment>
<dbReference type="Gene3D" id="3.50.50.60">
    <property type="entry name" value="FAD/NAD(P)-binding domain"/>
    <property type="match status" value="1"/>
</dbReference>
<gene>
    <name evidence="1" type="ORF">MKUB_50970</name>
</gene>
<dbReference type="PANTHER" id="PTHR38688:SF1">
    <property type="entry name" value="FAD_NAD(P)-BINDING DOMAIN-CONTAINING PROTEIN"/>
    <property type="match status" value="1"/>
</dbReference>
<evidence type="ECO:0000313" key="1">
    <source>
        <dbReference type="EMBL" id="GFG67607.1"/>
    </source>
</evidence>
<sequence>MRRAVLYTWYMAPYAWTVIGAGPAGIAAVGRLLDHGVPDEAIAWVDPAFAAGDLGQKWRLVSSNTIVGTFLEYLNASKAFRFSEAPPLALREVDPEETCALALVAEPLVWITEHLRERVPAFEATATALRLTRRQWHIETTGPEIVSDNVILAVGAVPKKLDYPLQEIPVEVALDPEKLAQEPLEGATVAVFGSSHSSMIALPHLLRHPVEKVINFYRSPLKYAIYLDDWILFDDTGLKGRAAVWARENIDGVYPKKLERYSVSSPEFEEQLRTCDRVVYTVGFERRKLPETPQWGPLDYNQQNGIIAPGLFGLGIAFPEYAEDPYGYGQYRVGLKKFINYLDSVLPLWLVYGT</sequence>
<reference evidence="1 2" key="1">
    <citation type="journal article" date="2019" name="Emerg. Microbes Infect.">
        <title>Comprehensive subspecies identification of 175 nontuberculous mycobacteria species based on 7547 genomic profiles.</title>
        <authorList>
            <person name="Matsumoto Y."/>
            <person name="Kinjo T."/>
            <person name="Motooka D."/>
            <person name="Nabeya D."/>
            <person name="Jung N."/>
            <person name="Uechi K."/>
            <person name="Horii T."/>
            <person name="Iida T."/>
            <person name="Fujita J."/>
            <person name="Nakamura S."/>
        </authorList>
    </citation>
    <scope>NUCLEOTIDE SEQUENCE [LARGE SCALE GENOMIC DNA]</scope>
    <source>
        <strain evidence="1 2">JCM 13573</strain>
    </source>
</reference>
<proteinExistence type="predicted"/>
<dbReference type="Proteomes" id="UP000465306">
    <property type="component" value="Unassembled WGS sequence"/>
</dbReference>
<dbReference type="PANTHER" id="PTHR38688">
    <property type="entry name" value="PYR_REDOX_2 DOMAIN-CONTAINING PROTEIN"/>
    <property type="match status" value="1"/>
</dbReference>
<dbReference type="EMBL" id="BLKU01000005">
    <property type="protein sequence ID" value="GFG67607.1"/>
    <property type="molecule type" value="Genomic_DNA"/>
</dbReference>
<name>A0ABQ1BVH1_9MYCO</name>
<evidence type="ECO:0008006" key="3">
    <source>
        <dbReference type="Google" id="ProtNLM"/>
    </source>
</evidence>
<organism evidence="1 2">
    <name type="scientific">Mycobacterium kubicae</name>
    <dbReference type="NCBI Taxonomy" id="120959"/>
    <lineage>
        <taxon>Bacteria</taxon>
        <taxon>Bacillati</taxon>
        <taxon>Actinomycetota</taxon>
        <taxon>Actinomycetes</taxon>
        <taxon>Mycobacteriales</taxon>
        <taxon>Mycobacteriaceae</taxon>
        <taxon>Mycobacterium</taxon>
        <taxon>Mycobacterium simiae complex</taxon>
    </lineage>
</organism>
<evidence type="ECO:0000313" key="2">
    <source>
        <dbReference type="Proteomes" id="UP000465306"/>
    </source>
</evidence>
<protein>
    <recommendedName>
        <fullName evidence="3">Pyridine nucleotide-disulfide oxidoreductase</fullName>
    </recommendedName>
</protein>